<dbReference type="InterPro" id="IPR029064">
    <property type="entry name" value="Ribosomal_eL30-like_sf"/>
</dbReference>
<evidence type="ECO:0000313" key="3">
    <source>
        <dbReference type="EMBL" id="WEL39862.1"/>
    </source>
</evidence>
<evidence type="ECO:0000259" key="1">
    <source>
        <dbReference type="Pfam" id="PF01248"/>
    </source>
</evidence>
<evidence type="ECO:0000313" key="4">
    <source>
        <dbReference type="Proteomes" id="UP001059546"/>
    </source>
</evidence>
<gene>
    <name evidence="2" type="ORF">GPU96_11g21630</name>
    <name evidence="3" type="ORF">PFJ87_11g00990</name>
</gene>
<feature type="domain" description="Ribosomal protein eL8/eL30/eS12/Gadd45" evidence="1">
    <location>
        <begin position="17"/>
        <end position="81"/>
    </location>
</feature>
<dbReference type="AlphaFoldDB" id="A0A9Q9FAH4"/>
<sequence length="109" mass="11975">MIPIASPLASEPAEEVIAKLISEQAERSTLSTGIKKCQKRILEGSKGLLVLTADTTPMDLITHLPALCEDRGVKYIFVRRKSSIPGRFTCVFLEMDGGDTLNKIREALM</sequence>
<dbReference type="Pfam" id="PF01248">
    <property type="entry name" value="Ribosomal_L7Ae"/>
    <property type="match status" value="1"/>
</dbReference>
<reference evidence="3 5" key="2">
    <citation type="submission" date="2023-02" db="EMBL/GenBank/DDBJ databases">
        <title>Encephalitozoon hellem ATCC 50451 complete genome.</title>
        <authorList>
            <person name="Mascarenhas dos Santos A.C."/>
            <person name="Julian A.T."/>
            <person name="Pombert J.-F."/>
        </authorList>
    </citation>
    <scope>NUCLEOTIDE SEQUENCE [LARGE SCALE GENOMIC DNA]</scope>
    <source>
        <strain evidence="3 5">ATCC 50451</strain>
    </source>
</reference>
<dbReference type="Gene3D" id="3.30.1330.30">
    <property type="match status" value="1"/>
</dbReference>
<reference evidence="2" key="1">
    <citation type="submission" date="2021-05" db="EMBL/GenBank/DDBJ databases">
        <title>Encephalitozoon hellem ATCC 50604 Complete Genome.</title>
        <authorList>
            <person name="Mascarenhas dos Santos A.C."/>
            <person name="Julian A.T."/>
            <person name="Pombert J.-F."/>
        </authorList>
    </citation>
    <scope>NUCLEOTIDE SEQUENCE</scope>
    <source>
        <strain evidence="2">ATCC 50604</strain>
    </source>
</reference>
<dbReference type="EMBL" id="CP119072">
    <property type="protein sequence ID" value="WEL39862.1"/>
    <property type="molecule type" value="Genomic_DNA"/>
</dbReference>
<dbReference type="EMBL" id="CP075157">
    <property type="protein sequence ID" value="UTX44361.1"/>
    <property type="molecule type" value="Genomic_DNA"/>
</dbReference>
<keyword evidence="5" id="KW-1185">Reference proteome</keyword>
<dbReference type="Proteomes" id="UP001217963">
    <property type="component" value="Chromosome XI"/>
</dbReference>
<evidence type="ECO:0000313" key="5">
    <source>
        <dbReference type="Proteomes" id="UP001217963"/>
    </source>
</evidence>
<accession>A0A9Q9FAH4</accession>
<name>A0A9Q9FAH4_ENCHE</name>
<dbReference type="Proteomes" id="UP001059546">
    <property type="component" value="Chromosome XI"/>
</dbReference>
<dbReference type="SUPFAM" id="SSF55315">
    <property type="entry name" value="L30e-like"/>
    <property type="match status" value="1"/>
</dbReference>
<dbReference type="OrthoDB" id="5364946at2759"/>
<protein>
    <submittedName>
        <fullName evidence="2">Box C/D snornp and U4 snrnp component SNU13P</fullName>
    </submittedName>
</protein>
<proteinExistence type="predicted"/>
<organism evidence="2 4">
    <name type="scientific">Encephalitozoon hellem</name>
    <name type="common">Microsporidian parasite</name>
    <dbReference type="NCBI Taxonomy" id="27973"/>
    <lineage>
        <taxon>Eukaryota</taxon>
        <taxon>Fungi</taxon>
        <taxon>Fungi incertae sedis</taxon>
        <taxon>Microsporidia</taxon>
        <taxon>Unikaryonidae</taxon>
        <taxon>Encephalitozoon</taxon>
    </lineage>
</organism>
<evidence type="ECO:0000313" key="2">
    <source>
        <dbReference type="EMBL" id="UTX44361.1"/>
    </source>
</evidence>
<dbReference type="InterPro" id="IPR004038">
    <property type="entry name" value="Ribosomal_eL8/eL30/eS12/Gad45"/>
</dbReference>